<evidence type="ECO:0000313" key="2">
    <source>
        <dbReference type="Proteomes" id="UP000594263"/>
    </source>
</evidence>
<protein>
    <submittedName>
        <fullName evidence="1">Uncharacterized protein</fullName>
    </submittedName>
</protein>
<dbReference type="EnsemblPlants" id="Kaladp0011s0274.1.v1.1">
    <property type="protein sequence ID" value="Kaladp0011s0274.1.v1.1.CDS.1"/>
    <property type="gene ID" value="Kaladp0011s0274.v1.1"/>
</dbReference>
<keyword evidence="2" id="KW-1185">Reference proteome</keyword>
<reference evidence="1" key="1">
    <citation type="submission" date="2021-01" db="UniProtKB">
        <authorList>
            <consortium name="EnsemblPlants"/>
        </authorList>
    </citation>
    <scope>IDENTIFICATION</scope>
</reference>
<dbReference type="Gramene" id="Kaladp0011s0274.1.v1.1">
    <property type="protein sequence ID" value="Kaladp0011s0274.1.v1.1.CDS.1"/>
    <property type="gene ID" value="Kaladp0011s0274.v1.1"/>
</dbReference>
<organism evidence="1 2">
    <name type="scientific">Kalanchoe fedtschenkoi</name>
    <name type="common">Lavender scallops</name>
    <name type="synonym">South American air plant</name>
    <dbReference type="NCBI Taxonomy" id="63787"/>
    <lineage>
        <taxon>Eukaryota</taxon>
        <taxon>Viridiplantae</taxon>
        <taxon>Streptophyta</taxon>
        <taxon>Embryophyta</taxon>
        <taxon>Tracheophyta</taxon>
        <taxon>Spermatophyta</taxon>
        <taxon>Magnoliopsida</taxon>
        <taxon>eudicotyledons</taxon>
        <taxon>Gunneridae</taxon>
        <taxon>Pentapetalae</taxon>
        <taxon>Saxifragales</taxon>
        <taxon>Crassulaceae</taxon>
        <taxon>Kalanchoe</taxon>
    </lineage>
</organism>
<dbReference type="Proteomes" id="UP000594263">
    <property type="component" value="Unplaced"/>
</dbReference>
<evidence type="ECO:0000313" key="1">
    <source>
        <dbReference type="EnsemblPlants" id="Kaladp0011s0274.1.v1.1.CDS.1"/>
    </source>
</evidence>
<accession>A0A7N0SWY4</accession>
<sequence>MKFYTVGKIVRGAALQDGARSHHRSDGQSAGHNFDCTAMLICRGLSCLSGGMAHWFLNLTPHLDPL</sequence>
<dbReference type="AlphaFoldDB" id="A0A7N0SWY4"/>
<name>A0A7N0SWY4_KALFE</name>
<proteinExistence type="predicted"/>